<feature type="domain" description="BON" evidence="3">
    <location>
        <begin position="163"/>
        <end position="231"/>
    </location>
</feature>
<evidence type="ECO:0000259" key="3">
    <source>
        <dbReference type="PROSITE" id="PS50914"/>
    </source>
</evidence>
<dbReference type="Pfam" id="PF00571">
    <property type="entry name" value="CBS"/>
    <property type="match status" value="2"/>
</dbReference>
<dbReference type="AlphaFoldDB" id="A0A0B1PYQ8"/>
<dbReference type="InterPro" id="IPR000644">
    <property type="entry name" value="CBS_dom"/>
</dbReference>
<dbReference type="PANTHER" id="PTHR43080">
    <property type="entry name" value="CBS DOMAIN-CONTAINING PROTEIN CBSX3, MITOCHONDRIAL"/>
    <property type="match status" value="1"/>
</dbReference>
<dbReference type="InterPro" id="IPR046342">
    <property type="entry name" value="CBS_dom_sf"/>
</dbReference>
<organism evidence="5 6">
    <name type="scientific">Aureimonas altamirensis</name>
    <dbReference type="NCBI Taxonomy" id="370622"/>
    <lineage>
        <taxon>Bacteria</taxon>
        <taxon>Pseudomonadati</taxon>
        <taxon>Pseudomonadota</taxon>
        <taxon>Alphaproteobacteria</taxon>
        <taxon>Hyphomicrobiales</taxon>
        <taxon>Aurantimonadaceae</taxon>
        <taxon>Aureimonas</taxon>
    </lineage>
</organism>
<comment type="caution">
    <text evidence="5">The sequence shown here is derived from an EMBL/GenBank/DDBJ whole genome shotgun (WGS) entry which is preliminary data.</text>
</comment>
<dbReference type="InterPro" id="IPR017080">
    <property type="entry name" value="UCP036990_CBS_BON"/>
</dbReference>
<dbReference type="SMART" id="SM00116">
    <property type="entry name" value="CBS"/>
    <property type="match status" value="2"/>
</dbReference>
<evidence type="ECO:0000313" key="6">
    <source>
        <dbReference type="Proteomes" id="UP000030826"/>
    </source>
</evidence>
<dbReference type="PROSITE" id="PS51371">
    <property type="entry name" value="CBS"/>
    <property type="match status" value="2"/>
</dbReference>
<dbReference type="SUPFAM" id="SSF54631">
    <property type="entry name" value="CBS-domain pair"/>
    <property type="match status" value="1"/>
</dbReference>
<reference evidence="5 6" key="1">
    <citation type="submission" date="2014-09" db="EMBL/GenBank/DDBJ databases">
        <title>Isolation and characterization of Aurantimonas altamirensis ON-56566 from clinical sample following a dog bite.</title>
        <authorList>
            <person name="Eshaghi A."/>
            <person name="Li A."/>
            <person name="Shahinas D."/>
            <person name="Bahn P."/>
            <person name="Kus J.V."/>
            <person name="Patel S.N."/>
        </authorList>
    </citation>
    <scope>NUCLEOTIDE SEQUENCE [LARGE SCALE GENOMIC DNA]</scope>
    <source>
        <strain evidence="5 6">ON-56566</strain>
    </source>
</reference>
<evidence type="ECO:0000313" key="5">
    <source>
        <dbReference type="EMBL" id="KHJ53234.1"/>
    </source>
</evidence>
<dbReference type="InterPro" id="IPR051257">
    <property type="entry name" value="Diverse_CBS-Domain"/>
</dbReference>
<dbReference type="PROSITE" id="PS50914">
    <property type="entry name" value="BON"/>
    <property type="match status" value="1"/>
</dbReference>
<dbReference type="EMBL" id="JRFJ01000007">
    <property type="protein sequence ID" value="KHJ53234.1"/>
    <property type="molecule type" value="Genomic_DNA"/>
</dbReference>
<dbReference type="Gene3D" id="3.10.580.10">
    <property type="entry name" value="CBS-domain"/>
    <property type="match status" value="1"/>
</dbReference>
<proteinExistence type="predicted"/>
<evidence type="ECO:0000256" key="1">
    <source>
        <dbReference type="ARBA" id="ARBA00023122"/>
    </source>
</evidence>
<sequence length="234" mass="26521">MQEDRPMPMKASELMVSPITTIKPDMPVADVAALLLDKGFNSLPVVDDAGNLIGIVTTTDLIVRRSIDTLLPSNWWSWDRKNPREMLEHYIRSHANVAGDMMSSKVRTLPLDADMADIVAEMVARKIRSIVVLENLRPVGIVTRSDILKAIHKAGRRAPEPISDEEIRRRLMEDLRRQPWFYLRDENVQVQDGIVHYSGNLSSQRERLALRLAAESMAEVRGIEDATRVDVSWS</sequence>
<evidence type="ECO:0008006" key="7">
    <source>
        <dbReference type="Google" id="ProtNLM"/>
    </source>
</evidence>
<dbReference type="CDD" id="cd04586">
    <property type="entry name" value="CBS_pair_BON_assoc"/>
    <property type="match status" value="1"/>
</dbReference>
<name>A0A0B1PYQ8_9HYPH</name>
<feature type="domain" description="CBS" evidence="4">
    <location>
        <begin position="102"/>
        <end position="160"/>
    </location>
</feature>
<gene>
    <name evidence="5" type="ORF">LA66_19705</name>
</gene>
<dbReference type="STRING" id="370622.LA66_19705"/>
<accession>A0A0B1PYQ8</accession>
<dbReference type="Proteomes" id="UP000030826">
    <property type="component" value="Unassembled WGS sequence"/>
</dbReference>
<evidence type="ECO:0000259" key="4">
    <source>
        <dbReference type="PROSITE" id="PS51371"/>
    </source>
</evidence>
<keyword evidence="1 2" id="KW-0129">CBS domain</keyword>
<dbReference type="PIRSF" id="PIRSF036990">
    <property type="entry name" value="UCP036990_CBS_BON"/>
    <property type="match status" value="1"/>
</dbReference>
<evidence type="ECO:0000256" key="2">
    <source>
        <dbReference type="PROSITE-ProRule" id="PRU00703"/>
    </source>
</evidence>
<feature type="domain" description="CBS" evidence="4">
    <location>
        <begin position="15"/>
        <end position="73"/>
    </location>
</feature>
<dbReference type="InterPro" id="IPR007055">
    <property type="entry name" value="BON_dom"/>
</dbReference>
<protein>
    <recommendedName>
        <fullName evidence="7">CBS domain-containing protein</fullName>
    </recommendedName>
</protein>
<dbReference type="PANTHER" id="PTHR43080:SF2">
    <property type="entry name" value="CBS DOMAIN-CONTAINING PROTEIN"/>
    <property type="match status" value="1"/>
</dbReference>